<evidence type="ECO:0000313" key="3">
    <source>
        <dbReference type="Proteomes" id="UP000234681"/>
    </source>
</evidence>
<name>A6KEH8_RAT</name>
<dbReference type="Proteomes" id="UP000234681">
    <property type="component" value="Chromosome 15"/>
</dbReference>
<sequence length="100" mass="11245">MLRNFFLSPFSSFPGLLPSPLPFLLFLLLFLFIFLLLLFSSSSPLRPQSPLLIPMLRIESRPLCVVGKCVCCATPQLRMSSNYRPARVISFVKVPVASEL</sequence>
<keyword evidence="1" id="KW-1133">Transmembrane helix</keyword>
<proteinExistence type="predicted"/>
<organism evidence="2 3">
    <name type="scientific">Rattus norvegicus</name>
    <name type="common">Rat</name>
    <dbReference type="NCBI Taxonomy" id="10116"/>
    <lineage>
        <taxon>Eukaryota</taxon>
        <taxon>Metazoa</taxon>
        <taxon>Chordata</taxon>
        <taxon>Craniata</taxon>
        <taxon>Vertebrata</taxon>
        <taxon>Euteleostomi</taxon>
        <taxon>Mammalia</taxon>
        <taxon>Eutheria</taxon>
        <taxon>Euarchontoglires</taxon>
        <taxon>Glires</taxon>
        <taxon>Rodentia</taxon>
        <taxon>Myomorpha</taxon>
        <taxon>Muroidea</taxon>
        <taxon>Muridae</taxon>
        <taxon>Murinae</taxon>
        <taxon>Rattus</taxon>
    </lineage>
</organism>
<protein>
    <submittedName>
        <fullName evidence="2">RCG61161</fullName>
    </submittedName>
</protein>
<dbReference type="EMBL" id="CH474040">
    <property type="protein sequence ID" value="EDL88482.1"/>
    <property type="molecule type" value="Genomic_DNA"/>
</dbReference>
<keyword evidence="1" id="KW-0472">Membrane</keyword>
<accession>A6KEH8</accession>
<gene>
    <name evidence="2" type="ORF">rCG_61161</name>
</gene>
<dbReference type="AlphaFoldDB" id="A6KEH8"/>
<feature type="transmembrane region" description="Helical" evidence="1">
    <location>
        <begin position="20"/>
        <end position="39"/>
    </location>
</feature>
<evidence type="ECO:0000313" key="2">
    <source>
        <dbReference type="EMBL" id="EDL88482.1"/>
    </source>
</evidence>
<reference evidence="2 3" key="1">
    <citation type="submission" date="2005-07" db="EMBL/GenBank/DDBJ databases">
        <authorList>
            <person name="Mural R.J."/>
            <person name="Li P.W."/>
            <person name="Adams M.D."/>
            <person name="Amanatides P.G."/>
            <person name="Baden-Tillson H."/>
            <person name="Barnstead M."/>
            <person name="Chin S.H."/>
            <person name="Dew I."/>
            <person name="Evans C.A."/>
            <person name="Ferriera S."/>
            <person name="Flanigan M."/>
            <person name="Fosler C."/>
            <person name="Glodek A."/>
            <person name="Gu Z."/>
            <person name="Holt R.A."/>
            <person name="Jennings D."/>
            <person name="Kraft C.L."/>
            <person name="Lu F."/>
            <person name="Nguyen T."/>
            <person name="Nusskern D.R."/>
            <person name="Pfannkoch C.M."/>
            <person name="Sitter C."/>
            <person name="Sutton G.G."/>
            <person name="Venter J.C."/>
            <person name="Wang Z."/>
            <person name="Woodage T."/>
            <person name="Zheng X.H."/>
            <person name="Zhong F."/>
        </authorList>
    </citation>
    <scope>NUCLEOTIDE SEQUENCE [LARGE SCALE GENOMIC DNA]</scope>
    <source>
        <strain>BN</strain>
        <strain evidence="3">Sprague-Dawley</strain>
    </source>
</reference>
<evidence type="ECO:0000256" key="1">
    <source>
        <dbReference type="SAM" id="Phobius"/>
    </source>
</evidence>
<keyword evidence="1" id="KW-0812">Transmembrane</keyword>